<dbReference type="EMBL" id="HACA01004982">
    <property type="protein sequence ID" value="CDW22343.1"/>
    <property type="molecule type" value="Transcribed_RNA"/>
</dbReference>
<sequence length="60" mass="7220">MEDDSKIFRVICLFILYSLDCKAYDILLSHINCYFILYEIILYNILKNQRPSERKIQQGT</sequence>
<accession>A0A0K2T9W7</accession>
<keyword evidence="1" id="KW-0472">Membrane</keyword>
<keyword evidence="1" id="KW-1133">Transmembrane helix</keyword>
<evidence type="ECO:0000313" key="2">
    <source>
        <dbReference type="EMBL" id="CDW22342.1"/>
    </source>
</evidence>
<evidence type="ECO:0000256" key="1">
    <source>
        <dbReference type="SAM" id="Phobius"/>
    </source>
</evidence>
<proteinExistence type="predicted"/>
<organism evidence="2">
    <name type="scientific">Lepeophtheirus salmonis</name>
    <name type="common">Salmon louse</name>
    <name type="synonym">Caligus salmonis</name>
    <dbReference type="NCBI Taxonomy" id="72036"/>
    <lineage>
        <taxon>Eukaryota</taxon>
        <taxon>Metazoa</taxon>
        <taxon>Ecdysozoa</taxon>
        <taxon>Arthropoda</taxon>
        <taxon>Crustacea</taxon>
        <taxon>Multicrustacea</taxon>
        <taxon>Hexanauplia</taxon>
        <taxon>Copepoda</taxon>
        <taxon>Siphonostomatoida</taxon>
        <taxon>Caligidae</taxon>
        <taxon>Lepeophtheirus</taxon>
    </lineage>
</organism>
<name>A0A0K2T9W7_LEPSM</name>
<protein>
    <submittedName>
        <fullName evidence="2">Uncharacterized protein</fullName>
    </submittedName>
</protein>
<feature type="transmembrane region" description="Helical" evidence="1">
    <location>
        <begin position="26"/>
        <end position="46"/>
    </location>
</feature>
<reference evidence="2" key="1">
    <citation type="submission" date="2014-05" db="EMBL/GenBank/DDBJ databases">
        <authorList>
            <person name="Chronopoulou M."/>
        </authorList>
    </citation>
    <scope>NUCLEOTIDE SEQUENCE</scope>
    <source>
        <tissue evidence="2">Whole organism</tissue>
    </source>
</reference>
<keyword evidence="1" id="KW-0812">Transmembrane</keyword>
<dbReference type="AlphaFoldDB" id="A0A0K2T9W7"/>
<dbReference type="EMBL" id="HACA01004981">
    <property type="protein sequence ID" value="CDW22342.1"/>
    <property type="molecule type" value="Transcribed_RNA"/>
</dbReference>